<dbReference type="InterPro" id="IPR036390">
    <property type="entry name" value="WH_DNA-bd_sf"/>
</dbReference>
<accession>A0A2N0Z0Y3</accession>
<evidence type="ECO:0000256" key="2">
    <source>
        <dbReference type="ARBA" id="ARBA00023015"/>
    </source>
</evidence>
<comment type="similarity">
    <text evidence="1">Belongs to the LysR transcriptional regulatory family.</text>
</comment>
<keyword evidence="3" id="KW-0238">DNA-binding</keyword>
<dbReference type="PANTHER" id="PTHR30419">
    <property type="entry name" value="HTH-TYPE TRANSCRIPTIONAL REGULATOR YBHD"/>
    <property type="match status" value="1"/>
</dbReference>
<dbReference type="PROSITE" id="PS50931">
    <property type="entry name" value="HTH_LYSR"/>
    <property type="match status" value="1"/>
</dbReference>
<evidence type="ECO:0000313" key="6">
    <source>
        <dbReference type="EMBL" id="PKG23158.1"/>
    </source>
</evidence>
<dbReference type="InterPro" id="IPR036388">
    <property type="entry name" value="WH-like_DNA-bd_sf"/>
</dbReference>
<dbReference type="FunFam" id="1.10.10.10:FF:000001">
    <property type="entry name" value="LysR family transcriptional regulator"/>
    <property type="match status" value="1"/>
</dbReference>
<dbReference type="Gene3D" id="1.10.10.10">
    <property type="entry name" value="Winged helix-like DNA-binding domain superfamily/Winged helix DNA-binding domain"/>
    <property type="match status" value="1"/>
</dbReference>
<dbReference type="Pfam" id="PF00126">
    <property type="entry name" value="HTH_1"/>
    <property type="match status" value="1"/>
</dbReference>
<name>A0A2N0Z0Y3_9BACI</name>
<dbReference type="AlphaFoldDB" id="A0A2N0Z0Y3"/>
<proteinExistence type="inferred from homology"/>
<evidence type="ECO:0000256" key="1">
    <source>
        <dbReference type="ARBA" id="ARBA00009437"/>
    </source>
</evidence>
<feature type="domain" description="HTH lysR-type" evidence="5">
    <location>
        <begin position="1"/>
        <end position="59"/>
    </location>
</feature>
<dbReference type="SUPFAM" id="SSF53850">
    <property type="entry name" value="Periplasmic binding protein-like II"/>
    <property type="match status" value="1"/>
</dbReference>
<dbReference type="EMBL" id="PISE01000028">
    <property type="protein sequence ID" value="PKG23158.1"/>
    <property type="molecule type" value="Genomic_DNA"/>
</dbReference>
<evidence type="ECO:0000256" key="4">
    <source>
        <dbReference type="ARBA" id="ARBA00023163"/>
    </source>
</evidence>
<evidence type="ECO:0000256" key="3">
    <source>
        <dbReference type="ARBA" id="ARBA00023125"/>
    </source>
</evidence>
<protein>
    <submittedName>
        <fullName evidence="6">LysR family transcriptional regulator</fullName>
    </submittedName>
</protein>
<evidence type="ECO:0000313" key="7">
    <source>
        <dbReference type="Proteomes" id="UP000233375"/>
    </source>
</evidence>
<dbReference type="GO" id="GO:0005829">
    <property type="term" value="C:cytosol"/>
    <property type="evidence" value="ECO:0007669"/>
    <property type="project" value="TreeGrafter"/>
</dbReference>
<dbReference type="SUPFAM" id="SSF46785">
    <property type="entry name" value="Winged helix' DNA-binding domain"/>
    <property type="match status" value="1"/>
</dbReference>
<keyword evidence="7" id="KW-1185">Reference proteome</keyword>
<dbReference type="RefSeq" id="WP_101177710.1">
    <property type="nucleotide sequence ID" value="NZ_PISE01000028.1"/>
</dbReference>
<dbReference type="PRINTS" id="PR00039">
    <property type="entry name" value="HTHLYSR"/>
</dbReference>
<dbReference type="OrthoDB" id="9803735at2"/>
<keyword evidence="4" id="KW-0804">Transcription</keyword>
<dbReference type="InterPro" id="IPR005119">
    <property type="entry name" value="LysR_subst-bd"/>
</dbReference>
<dbReference type="CDD" id="cd05466">
    <property type="entry name" value="PBP2_LTTR_substrate"/>
    <property type="match status" value="1"/>
</dbReference>
<dbReference type="GO" id="GO:0003700">
    <property type="term" value="F:DNA-binding transcription factor activity"/>
    <property type="evidence" value="ECO:0007669"/>
    <property type="project" value="InterPro"/>
</dbReference>
<reference evidence="6 7" key="1">
    <citation type="journal article" date="2003" name="Int. J. Syst. Evol. Microbiol.">
        <title>Bacillus nealsonii sp. nov., isolated from a spacecraft-assembly facility, whose spores are gamma-radiation resistant.</title>
        <authorList>
            <person name="Venkateswaran K."/>
            <person name="Kempf M."/>
            <person name="Chen F."/>
            <person name="Satomi M."/>
            <person name="Nicholson W."/>
            <person name="Kern R."/>
        </authorList>
    </citation>
    <scope>NUCLEOTIDE SEQUENCE [LARGE SCALE GENOMIC DNA]</scope>
    <source>
        <strain evidence="6 7">FO-92</strain>
    </source>
</reference>
<sequence length="297" mass="33825">MDFRQLKYFATIVENDNNVTKAARALNISQPPLSQQLKTLENQLGAKLFERQGKKLNLTLSGKLLYKKAVKLLELFDDTITEVRDVEMGIKGELSIGVAGFYSYILPEKIKQFHEMYPNITFRIVQGDANLLHSLLEKGEIDVAIVNLPTEINQNKISILPLNTFGFSLFIAKDSEWVQQKEVIYVQQLENIPLVLTKREGTGGTYHSIIEEFHQCNITPNIITECNDMQIVFSLVDAGIGATIMPDYMLDFLNISTIRSLKIVDSSLTNQIAVLWNKYKYTPKLLNEFIQLFKDDV</sequence>
<comment type="caution">
    <text evidence="6">The sequence shown here is derived from an EMBL/GenBank/DDBJ whole genome shotgun (WGS) entry which is preliminary data.</text>
</comment>
<dbReference type="PANTHER" id="PTHR30419:SF28">
    <property type="entry name" value="HTH-TYPE TRANSCRIPTIONAL REGULATOR BSDA"/>
    <property type="match status" value="1"/>
</dbReference>
<dbReference type="Pfam" id="PF03466">
    <property type="entry name" value="LysR_substrate"/>
    <property type="match status" value="1"/>
</dbReference>
<dbReference type="GO" id="GO:0003677">
    <property type="term" value="F:DNA binding"/>
    <property type="evidence" value="ECO:0007669"/>
    <property type="project" value="UniProtKB-KW"/>
</dbReference>
<dbReference type="InterPro" id="IPR050950">
    <property type="entry name" value="HTH-type_LysR_regulators"/>
</dbReference>
<dbReference type="Gene3D" id="3.40.190.290">
    <property type="match status" value="1"/>
</dbReference>
<keyword evidence="2" id="KW-0805">Transcription regulation</keyword>
<dbReference type="InterPro" id="IPR000847">
    <property type="entry name" value="LysR_HTH_N"/>
</dbReference>
<organism evidence="6 7">
    <name type="scientific">Niallia nealsonii</name>
    <dbReference type="NCBI Taxonomy" id="115979"/>
    <lineage>
        <taxon>Bacteria</taxon>
        <taxon>Bacillati</taxon>
        <taxon>Bacillota</taxon>
        <taxon>Bacilli</taxon>
        <taxon>Bacillales</taxon>
        <taxon>Bacillaceae</taxon>
        <taxon>Niallia</taxon>
    </lineage>
</organism>
<gene>
    <name evidence="6" type="ORF">CWS01_13400</name>
</gene>
<evidence type="ECO:0000259" key="5">
    <source>
        <dbReference type="PROSITE" id="PS50931"/>
    </source>
</evidence>
<dbReference type="Proteomes" id="UP000233375">
    <property type="component" value="Unassembled WGS sequence"/>
</dbReference>